<name>A0A2J8HU16_VIBDI</name>
<evidence type="ECO:0000313" key="4">
    <source>
        <dbReference type="Proteomes" id="UP000248729"/>
    </source>
</evidence>
<evidence type="ECO:0000313" key="1">
    <source>
        <dbReference type="EMBL" id="PNI01774.1"/>
    </source>
</evidence>
<comment type="caution">
    <text evidence="1">The sequence shown here is derived from an EMBL/GenBank/DDBJ whole genome shotgun (WGS) entry which is preliminary data.</text>
</comment>
<dbReference type="EMBL" id="POSK01000019">
    <property type="protein sequence ID" value="PNI01774.1"/>
    <property type="molecule type" value="Genomic_DNA"/>
</dbReference>
<dbReference type="RefSeq" id="WP_102967187.1">
    <property type="nucleotide sequence ID" value="NZ_POSK01000019.1"/>
</dbReference>
<reference evidence="1 3" key="1">
    <citation type="submission" date="2018-01" db="EMBL/GenBank/DDBJ databases">
        <title>Draft genome sequences of six Vibrio diazotrophicus strains isolated from deep-sea sediments of the Baltic Sea.</title>
        <authorList>
            <person name="Castillo D."/>
            <person name="Vandieken V."/>
            <person name="Chiang O."/>
            <person name="Middelboe M."/>
        </authorList>
    </citation>
    <scope>NUCLEOTIDE SEQUENCE [LARGE SCALE GENOMIC DNA]</scope>
    <source>
        <strain evidence="1 3">60.27F</strain>
    </source>
</reference>
<gene>
    <name evidence="1" type="ORF">C1N32_19850</name>
    <name evidence="2" type="ORF">DET48_14615</name>
</gene>
<protein>
    <submittedName>
        <fullName evidence="1">Uncharacterized protein</fullName>
    </submittedName>
</protein>
<dbReference type="EMBL" id="QLTR01000046">
    <property type="protein sequence ID" value="RAS55291.1"/>
    <property type="molecule type" value="Genomic_DNA"/>
</dbReference>
<organism evidence="1 3">
    <name type="scientific">Vibrio diazotrophicus</name>
    <dbReference type="NCBI Taxonomy" id="685"/>
    <lineage>
        <taxon>Bacteria</taxon>
        <taxon>Pseudomonadati</taxon>
        <taxon>Pseudomonadota</taxon>
        <taxon>Gammaproteobacteria</taxon>
        <taxon>Vibrionales</taxon>
        <taxon>Vibrionaceae</taxon>
        <taxon>Vibrio</taxon>
    </lineage>
</organism>
<reference evidence="2 4" key="2">
    <citation type="submission" date="2018-06" db="EMBL/GenBank/DDBJ databases">
        <title>Freshwater and sediment microbial communities from various areas in North America, analyzing microbe dynamics in response to fracking.</title>
        <authorList>
            <person name="Lamendella R."/>
        </authorList>
    </citation>
    <scope>NUCLEOTIDE SEQUENCE [LARGE SCALE GENOMIC DNA]</scope>
    <source>
        <strain evidence="2 4">99A</strain>
    </source>
</reference>
<dbReference type="Proteomes" id="UP000248729">
    <property type="component" value="Unassembled WGS sequence"/>
</dbReference>
<dbReference type="AlphaFoldDB" id="A0A2J8HU16"/>
<evidence type="ECO:0000313" key="2">
    <source>
        <dbReference type="EMBL" id="RAS55291.1"/>
    </source>
</evidence>
<sequence length="205" mass="23464">MTTTKKLTLSHKHAPRLQHLLSNREIRGWERDSDVYIDDGMFCVDISIEAYVTIYTSITGVLFPWSGGEPNKTSPANLKYDLSHINFLPNSVHNLVELLESTNAKLKVHSLWRYSFYGEKNKLSELFLRNGFKENHLHPEFFVGFKGKDGSKVYDLEFSISDSSSSNIVIDTQPMCLSDNFKLHLVDPAVGFSSRDVYELRKLID</sequence>
<proteinExistence type="predicted"/>
<evidence type="ECO:0000313" key="3">
    <source>
        <dbReference type="Proteomes" id="UP000236449"/>
    </source>
</evidence>
<dbReference type="Proteomes" id="UP000236449">
    <property type="component" value="Unassembled WGS sequence"/>
</dbReference>
<accession>A0A2J8HU16</accession>